<evidence type="ECO:0000313" key="4">
    <source>
        <dbReference type="Proteomes" id="UP000506160"/>
    </source>
</evidence>
<evidence type="ECO:0000313" key="3">
    <source>
        <dbReference type="EMBL" id="TEA26247.1"/>
    </source>
</evidence>
<dbReference type="SUPFAM" id="SSF69255">
    <property type="entry name" value="gp5 N-terminal domain-like"/>
    <property type="match status" value="1"/>
</dbReference>
<feature type="non-terminal residue" evidence="3">
    <location>
        <position position="1"/>
    </location>
</feature>
<dbReference type="Pfam" id="PF13296">
    <property type="entry name" value="T6SS_Vgr"/>
    <property type="match status" value="1"/>
</dbReference>
<dbReference type="Pfam" id="PF04717">
    <property type="entry name" value="Phage_base_V"/>
    <property type="match status" value="1"/>
</dbReference>
<dbReference type="SUPFAM" id="SSF69279">
    <property type="entry name" value="Phage tail proteins"/>
    <property type="match status" value="1"/>
</dbReference>
<dbReference type="InterPro" id="IPR028244">
    <property type="entry name" value="T6SS_Rhs_Vgr_dom"/>
</dbReference>
<dbReference type="Gene3D" id="2.40.50.230">
    <property type="entry name" value="Gp5 N-terminal domain"/>
    <property type="match status" value="1"/>
</dbReference>
<dbReference type="NCBIfam" id="TIGR01646">
    <property type="entry name" value="vgr_GE"/>
    <property type="match status" value="1"/>
</dbReference>
<feature type="domain" description="Putative type VI secretion system Rhs element associated Vgr" evidence="2">
    <location>
        <begin position="287"/>
        <end position="387"/>
    </location>
</feature>
<protein>
    <submittedName>
        <fullName evidence="3">Type VI secretion system tip protein VgrG</fullName>
    </submittedName>
</protein>
<dbReference type="InterPro" id="IPR037026">
    <property type="entry name" value="Vgr_OB-fold_dom_sf"/>
</dbReference>
<proteinExistence type="predicted"/>
<dbReference type="Proteomes" id="UP000506160">
    <property type="component" value="Unassembled WGS sequence"/>
</dbReference>
<evidence type="ECO:0000259" key="1">
    <source>
        <dbReference type="Pfam" id="PF04717"/>
    </source>
</evidence>
<dbReference type="RefSeq" id="WP_133459485.1">
    <property type="nucleotide sequence ID" value="NZ_AWGA01000127.1"/>
</dbReference>
<name>A0AB94IA40_9GAMM</name>
<evidence type="ECO:0000259" key="2">
    <source>
        <dbReference type="Pfam" id="PF13296"/>
    </source>
</evidence>
<dbReference type="InterPro" id="IPR006533">
    <property type="entry name" value="T6SS_Vgr_RhsGE"/>
</dbReference>
<comment type="caution">
    <text evidence="3">The sequence shown here is derived from an EMBL/GenBank/DDBJ whole genome shotgun (WGS) entry which is preliminary data.</text>
</comment>
<feature type="domain" description="Gp5/Type VI secretion system Vgr protein OB-fold" evidence="1">
    <location>
        <begin position="201"/>
        <end position="266"/>
    </location>
</feature>
<gene>
    <name evidence="3" type="ORF">O970_09660</name>
</gene>
<organism evidence="3 4">
    <name type="scientific">Candidatus Schmidhempelia bombi str. Bimp</name>
    <dbReference type="NCBI Taxonomy" id="1387197"/>
    <lineage>
        <taxon>Bacteria</taxon>
        <taxon>Pseudomonadati</taxon>
        <taxon>Pseudomonadota</taxon>
        <taxon>Gammaproteobacteria</taxon>
        <taxon>Orbales</taxon>
        <taxon>Orbaceae</taxon>
        <taxon>Candidatus Schmidhempelia</taxon>
    </lineage>
</organism>
<dbReference type="InterPro" id="IPR006531">
    <property type="entry name" value="Gp5/Vgr_OB"/>
</dbReference>
<dbReference type="Gene3D" id="2.30.110.50">
    <property type="match status" value="1"/>
</dbReference>
<accession>A0AB94IA40</accession>
<reference evidence="3 4" key="1">
    <citation type="journal article" date="2014" name="Appl. Environ. Microbiol.">
        <title>Genomic features of a bumble bee symbiont reflect its host environment.</title>
        <authorList>
            <person name="Martinson V.G."/>
            <person name="Magoc T."/>
            <person name="Koch H."/>
            <person name="Salzberg S.L."/>
            <person name="Moran N.A."/>
        </authorList>
    </citation>
    <scope>NUCLEOTIDE SEQUENCE [LARGE SCALE GENOMIC DNA]</scope>
    <source>
        <strain evidence="3 4">Bimp</strain>
    </source>
</reference>
<dbReference type="Pfam" id="PF05954">
    <property type="entry name" value="Phage_GPD"/>
    <property type="match status" value="1"/>
</dbReference>
<feature type="non-terminal residue" evidence="3">
    <location>
        <position position="425"/>
    </location>
</feature>
<sequence>LPSGTLDGGKPSIWDISVHSQTVESAFKVQDYNYRDAKASLLGQVNTQPKDTTTHGTHYLYGAHYKGLDSNRVNHNLDNQEATSDSDDNTIESGNWYARIRHEHAISQQTLIKGKTNQYNLAPGQRIYLNGHPLTHIDDGLVILSVTGKGNRTNAYQLSFTAIPFNSLKPYRPAPIAWPQISGTLPARVTSPDNDTYGYIDTQGRYRVKFNFDLKAWKKGNESLWIRLARPYAGDRYGFHFPLIDGADVAIAFMGGNPDRPYIAHAMHDSSHPDLVTTANKHRNVIRSAANNKLRMDDKRGQEHIKLATEYGKTQLNMGHLVNQNKEGRGEGFELRTDEWGAIAANKGLYLTTETEPKAQGKQLDMQAAITQLENALSIAKALQNAATQSQAHSADIDSQQQLNTALSQLTQSGLLAYAQEGIAL</sequence>
<keyword evidence="4" id="KW-1185">Reference proteome</keyword>
<dbReference type="EMBL" id="AWGA01000127">
    <property type="protein sequence ID" value="TEA26247.1"/>
    <property type="molecule type" value="Genomic_DNA"/>
</dbReference>
<dbReference type="AlphaFoldDB" id="A0AB94IA40"/>